<evidence type="ECO:0000313" key="1">
    <source>
        <dbReference type="EMBL" id="WFD36370.1"/>
    </source>
</evidence>
<proteinExistence type="predicted"/>
<reference evidence="1" key="1">
    <citation type="submission" date="2023-03" db="EMBL/GenBank/DDBJ databases">
        <title>Mating type loci evolution in Malassezia.</title>
        <authorList>
            <person name="Coelho M.A."/>
        </authorList>
    </citation>
    <scope>NUCLEOTIDE SEQUENCE</scope>
    <source>
        <strain evidence="1">CBS 11721</strain>
    </source>
</reference>
<evidence type="ECO:0000313" key="2">
    <source>
        <dbReference type="Proteomes" id="UP001219933"/>
    </source>
</evidence>
<gene>
    <name evidence="1" type="ORF">MCUN1_003249</name>
</gene>
<organism evidence="1 2">
    <name type="scientific">Malassezia cuniculi</name>
    <dbReference type="NCBI Taxonomy" id="948313"/>
    <lineage>
        <taxon>Eukaryota</taxon>
        <taxon>Fungi</taxon>
        <taxon>Dikarya</taxon>
        <taxon>Basidiomycota</taxon>
        <taxon>Ustilaginomycotina</taxon>
        <taxon>Malasseziomycetes</taxon>
        <taxon>Malasseziales</taxon>
        <taxon>Malasseziaceae</taxon>
        <taxon>Malassezia</taxon>
    </lineage>
</organism>
<protein>
    <submittedName>
        <fullName evidence="1">Uncharacterized protein</fullName>
    </submittedName>
</protein>
<dbReference type="EMBL" id="CP119880">
    <property type="protein sequence ID" value="WFD36370.1"/>
    <property type="molecule type" value="Genomic_DNA"/>
</dbReference>
<dbReference type="Proteomes" id="UP001219933">
    <property type="component" value="Chromosome 4"/>
</dbReference>
<accession>A0AAF0ETA0</accession>
<keyword evidence="2" id="KW-1185">Reference proteome</keyword>
<name>A0AAF0ETA0_9BASI</name>
<sequence length="412" mass="45198">MQERYKRGLLTQAEQVLLAEMMAEEAQEPHKSCLGHCNPYAEPGFVANAQYPAWKTFDPMCEAPAILRELLGAVPSAATGPAAAFRAAFISSAERAELERVMANRTVLLVGDAVDRSMVQSLCVMLGQQSVSVNAQHPWGYALNQVPASEFDNGVRQEPGDAILADYCYEPTFDLFVTSFYHYGIDTDSVWRKQASFYPPAQFESRVRSLLVPYIAALKTQSSPALPLARKGIDVAVFSSSFWDLALWAEDDARSGVSVKAGLDDQRIDTWRSRIVDMITALHSQVGDARIAWRSAHIPAANVPGTTRWFMDSMRSKFDSGNVAEGNPILSPVRVAQLNAARRSMLPLAAKDVVRGKTSGIQWSATAQPVIGDIPFGEVTLGQDAGQTDVARPGVVPHAYLYWDMVFAQLRE</sequence>
<dbReference type="AlphaFoldDB" id="A0AAF0ETA0"/>